<proteinExistence type="predicted"/>
<name>A0A811PUC1_9POAL</name>
<evidence type="ECO:0000313" key="2">
    <source>
        <dbReference type="Proteomes" id="UP000604825"/>
    </source>
</evidence>
<protein>
    <submittedName>
        <fullName evidence="1">Uncharacterized protein</fullName>
    </submittedName>
</protein>
<accession>A0A811PUC1</accession>
<dbReference type="OrthoDB" id="603213at2759"/>
<organism evidence="1 2">
    <name type="scientific">Miscanthus lutarioriparius</name>
    <dbReference type="NCBI Taxonomy" id="422564"/>
    <lineage>
        <taxon>Eukaryota</taxon>
        <taxon>Viridiplantae</taxon>
        <taxon>Streptophyta</taxon>
        <taxon>Embryophyta</taxon>
        <taxon>Tracheophyta</taxon>
        <taxon>Spermatophyta</taxon>
        <taxon>Magnoliopsida</taxon>
        <taxon>Liliopsida</taxon>
        <taxon>Poales</taxon>
        <taxon>Poaceae</taxon>
        <taxon>PACMAD clade</taxon>
        <taxon>Panicoideae</taxon>
        <taxon>Andropogonodae</taxon>
        <taxon>Andropogoneae</taxon>
        <taxon>Saccharinae</taxon>
        <taxon>Miscanthus</taxon>
    </lineage>
</organism>
<gene>
    <name evidence="1" type="ORF">NCGR_LOCUS31729</name>
</gene>
<dbReference type="Proteomes" id="UP000604825">
    <property type="component" value="Unassembled WGS sequence"/>
</dbReference>
<evidence type="ECO:0000313" key="1">
    <source>
        <dbReference type="EMBL" id="CAD6247542.1"/>
    </source>
</evidence>
<dbReference type="AlphaFoldDB" id="A0A811PUC1"/>
<reference evidence="1" key="1">
    <citation type="submission" date="2020-10" db="EMBL/GenBank/DDBJ databases">
        <authorList>
            <person name="Han B."/>
            <person name="Lu T."/>
            <person name="Zhao Q."/>
            <person name="Huang X."/>
            <person name="Zhao Y."/>
        </authorList>
    </citation>
    <scope>NUCLEOTIDE SEQUENCE</scope>
</reference>
<sequence length="77" mass="9076">MPVRREGRDYLAVDPRLFRREGRDYLVGDGRRIEAAAEERFHYAWDPHPDPECWCPMEVDPDLAAARRKKVRPVTDP</sequence>
<dbReference type="EMBL" id="CAJGYO010000007">
    <property type="protein sequence ID" value="CAD6247542.1"/>
    <property type="molecule type" value="Genomic_DNA"/>
</dbReference>
<keyword evidence="2" id="KW-1185">Reference proteome</keyword>
<comment type="caution">
    <text evidence="1">The sequence shown here is derived from an EMBL/GenBank/DDBJ whole genome shotgun (WGS) entry which is preliminary data.</text>
</comment>